<evidence type="ECO:0000256" key="2">
    <source>
        <dbReference type="ARBA" id="ARBA00022448"/>
    </source>
</evidence>
<dbReference type="InterPro" id="IPR027417">
    <property type="entry name" value="P-loop_NTPase"/>
</dbReference>
<keyword evidence="9" id="KW-0472">Membrane</keyword>
<dbReference type="RefSeq" id="WP_284313461.1">
    <property type="nucleotide sequence ID" value="NZ_BSPC01000028.1"/>
</dbReference>
<comment type="similarity">
    <text evidence="1">Belongs to the ABC transporter superfamily.</text>
</comment>
<name>A0ABQ6CJ34_9HYPH</name>
<evidence type="ECO:0000256" key="9">
    <source>
        <dbReference type="ARBA" id="ARBA00023136"/>
    </source>
</evidence>
<proteinExistence type="inferred from homology"/>
<dbReference type="Pfam" id="PF00005">
    <property type="entry name" value="ABC_tran"/>
    <property type="match status" value="2"/>
</dbReference>
<gene>
    <name evidence="11" type="ORF">GCM10007874_33890</name>
</gene>
<sequence length="501" mass="54140">MAQPFLELVGIGKAYPGVQALAGVSLSVSPGEVIGLIGENGAGKSTLMKVLGGVVAPSTGTIQLDGKDYPALTVKDALAAGIAFVHQELNLFENLDAAANVFIGREPRYGGLLNLVNKRKLHEDTGPLLERLGCDFKPDTLVAELSIAQRQQLEIAKALSLGARVVIMDEPTSSLTISETNRLLDIIRDLKASGVAVIFISHRLNEVKQCVDRVVVLRDGRLVGALDRDQISHEAMIRLMIGRDLKELYTPPLSRARDAVLDLVELRTTTYPSQPVNLSLRRGEILGLAGLIGAGRTELARAVFGIDQPVSGGVRLEGRAIRITNPRDAINHGIYLVPEDRKQSGLILDHSIANNISLPDMMSYASFALISRRKEIKNAEQQRRALSIKAESVARQVNTLSGGNQQKVVLAKWLSMRPSVLIFDEPTRGVDVGAKTEIYDLMRGLADSGVAILMISSDLEEVIGVSDRMAVMHEGAIAGILARKDFSEETIMQLAVGHSVH</sequence>
<dbReference type="InterPro" id="IPR003593">
    <property type="entry name" value="AAA+_ATPase"/>
</dbReference>
<dbReference type="GO" id="GO:0005524">
    <property type="term" value="F:ATP binding"/>
    <property type="evidence" value="ECO:0007669"/>
    <property type="project" value="UniProtKB-KW"/>
</dbReference>
<evidence type="ECO:0000256" key="1">
    <source>
        <dbReference type="ARBA" id="ARBA00005417"/>
    </source>
</evidence>
<evidence type="ECO:0000256" key="7">
    <source>
        <dbReference type="ARBA" id="ARBA00022840"/>
    </source>
</evidence>
<keyword evidence="3" id="KW-1003">Cell membrane</keyword>
<dbReference type="SUPFAM" id="SSF52540">
    <property type="entry name" value="P-loop containing nucleoside triphosphate hydrolases"/>
    <property type="match status" value="2"/>
</dbReference>
<protein>
    <submittedName>
        <fullName evidence="11">Sugar ABC transporter ATP-binding protein</fullName>
    </submittedName>
</protein>
<evidence type="ECO:0000256" key="5">
    <source>
        <dbReference type="ARBA" id="ARBA00022737"/>
    </source>
</evidence>
<keyword evidence="7 11" id="KW-0067">ATP-binding</keyword>
<dbReference type="SMART" id="SM00382">
    <property type="entry name" value="AAA"/>
    <property type="match status" value="2"/>
</dbReference>
<feature type="domain" description="ABC transporter" evidence="10">
    <location>
        <begin position="258"/>
        <end position="499"/>
    </location>
</feature>
<keyword evidence="6" id="KW-0547">Nucleotide-binding</keyword>
<keyword evidence="2" id="KW-0813">Transport</keyword>
<organism evidence="11 12">
    <name type="scientific">Labrys miyagiensis</name>
    <dbReference type="NCBI Taxonomy" id="346912"/>
    <lineage>
        <taxon>Bacteria</taxon>
        <taxon>Pseudomonadati</taxon>
        <taxon>Pseudomonadota</taxon>
        <taxon>Alphaproteobacteria</taxon>
        <taxon>Hyphomicrobiales</taxon>
        <taxon>Xanthobacteraceae</taxon>
        <taxon>Labrys</taxon>
    </lineage>
</organism>
<dbReference type="PANTHER" id="PTHR43790:SF3">
    <property type="entry name" value="D-ALLOSE IMPORT ATP-BINDING PROTEIN ALSA-RELATED"/>
    <property type="match status" value="1"/>
</dbReference>
<evidence type="ECO:0000313" key="12">
    <source>
        <dbReference type="Proteomes" id="UP001156882"/>
    </source>
</evidence>
<dbReference type="EMBL" id="BSPC01000028">
    <property type="protein sequence ID" value="GLS20372.1"/>
    <property type="molecule type" value="Genomic_DNA"/>
</dbReference>
<accession>A0ABQ6CJ34</accession>
<dbReference type="InterPro" id="IPR003439">
    <property type="entry name" value="ABC_transporter-like_ATP-bd"/>
</dbReference>
<keyword evidence="5" id="KW-0677">Repeat</keyword>
<dbReference type="CDD" id="cd03215">
    <property type="entry name" value="ABC_Carb_Monos_II"/>
    <property type="match status" value="1"/>
</dbReference>
<feature type="domain" description="ABC transporter" evidence="10">
    <location>
        <begin position="6"/>
        <end position="244"/>
    </location>
</feature>
<keyword evidence="8" id="KW-1278">Translocase</keyword>
<evidence type="ECO:0000256" key="8">
    <source>
        <dbReference type="ARBA" id="ARBA00022967"/>
    </source>
</evidence>
<keyword evidence="4" id="KW-0762">Sugar transport</keyword>
<reference evidence="12" key="1">
    <citation type="journal article" date="2019" name="Int. J. Syst. Evol. Microbiol.">
        <title>The Global Catalogue of Microorganisms (GCM) 10K type strain sequencing project: providing services to taxonomists for standard genome sequencing and annotation.</title>
        <authorList>
            <consortium name="The Broad Institute Genomics Platform"/>
            <consortium name="The Broad Institute Genome Sequencing Center for Infectious Disease"/>
            <person name="Wu L."/>
            <person name="Ma J."/>
        </authorList>
    </citation>
    <scope>NUCLEOTIDE SEQUENCE [LARGE SCALE GENOMIC DNA]</scope>
    <source>
        <strain evidence="12">NBRC 101365</strain>
    </source>
</reference>
<dbReference type="PANTHER" id="PTHR43790">
    <property type="entry name" value="CARBOHYDRATE TRANSPORT ATP-BINDING PROTEIN MG119-RELATED"/>
    <property type="match status" value="1"/>
</dbReference>
<dbReference type="CDD" id="cd03216">
    <property type="entry name" value="ABC_Carb_Monos_I"/>
    <property type="match status" value="1"/>
</dbReference>
<dbReference type="PROSITE" id="PS50893">
    <property type="entry name" value="ABC_TRANSPORTER_2"/>
    <property type="match status" value="2"/>
</dbReference>
<evidence type="ECO:0000313" key="11">
    <source>
        <dbReference type="EMBL" id="GLS20372.1"/>
    </source>
</evidence>
<evidence type="ECO:0000256" key="3">
    <source>
        <dbReference type="ARBA" id="ARBA00022475"/>
    </source>
</evidence>
<evidence type="ECO:0000256" key="6">
    <source>
        <dbReference type="ARBA" id="ARBA00022741"/>
    </source>
</evidence>
<evidence type="ECO:0000259" key="10">
    <source>
        <dbReference type="PROSITE" id="PS50893"/>
    </source>
</evidence>
<dbReference type="InterPro" id="IPR017871">
    <property type="entry name" value="ABC_transporter-like_CS"/>
</dbReference>
<dbReference type="Gene3D" id="3.40.50.300">
    <property type="entry name" value="P-loop containing nucleotide triphosphate hydrolases"/>
    <property type="match status" value="2"/>
</dbReference>
<evidence type="ECO:0000256" key="4">
    <source>
        <dbReference type="ARBA" id="ARBA00022597"/>
    </source>
</evidence>
<dbReference type="Proteomes" id="UP001156882">
    <property type="component" value="Unassembled WGS sequence"/>
</dbReference>
<comment type="caution">
    <text evidence="11">The sequence shown here is derived from an EMBL/GenBank/DDBJ whole genome shotgun (WGS) entry which is preliminary data.</text>
</comment>
<keyword evidence="12" id="KW-1185">Reference proteome</keyword>
<dbReference type="InterPro" id="IPR050107">
    <property type="entry name" value="ABC_carbohydrate_import_ATPase"/>
</dbReference>
<dbReference type="PROSITE" id="PS00211">
    <property type="entry name" value="ABC_TRANSPORTER_1"/>
    <property type="match status" value="1"/>
</dbReference>